<feature type="compositionally biased region" description="Polar residues" evidence="1">
    <location>
        <begin position="231"/>
        <end position="241"/>
    </location>
</feature>
<feature type="region of interest" description="Disordered" evidence="1">
    <location>
        <begin position="221"/>
        <end position="241"/>
    </location>
</feature>
<feature type="region of interest" description="Disordered" evidence="1">
    <location>
        <begin position="181"/>
        <end position="205"/>
    </location>
</feature>
<feature type="region of interest" description="Disordered" evidence="1">
    <location>
        <begin position="87"/>
        <end position="114"/>
    </location>
</feature>
<keyword evidence="3" id="KW-1185">Reference proteome</keyword>
<accession>A0A9P5BWF1</accession>
<evidence type="ECO:0000256" key="1">
    <source>
        <dbReference type="SAM" id="MobiDB-lite"/>
    </source>
</evidence>
<dbReference type="EMBL" id="SWKV01000108">
    <property type="protein sequence ID" value="KAF3032154.1"/>
    <property type="molecule type" value="Genomic_DNA"/>
</dbReference>
<dbReference type="Proteomes" id="UP000758155">
    <property type="component" value="Unassembled WGS sequence"/>
</dbReference>
<feature type="region of interest" description="Disordered" evidence="1">
    <location>
        <begin position="35"/>
        <end position="68"/>
    </location>
</feature>
<dbReference type="AlphaFoldDB" id="A0A9P5BWF1"/>
<name>A0A9P5BWF1_9PLEO</name>
<protein>
    <submittedName>
        <fullName evidence="2">Uncharacterized protein</fullName>
    </submittedName>
</protein>
<comment type="caution">
    <text evidence="2">The sequence shown here is derived from an EMBL/GenBank/DDBJ whole genome shotgun (WGS) entry which is preliminary data.</text>
</comment>
<organism evidence="2 3">
    <name type="scientific">Didymella heteroderae</name>
    <dbReference type="NCBI Taxonomy" id="1769908"/>
    <lineage>
        <taxon>Eukaryota</taxon>
        <taxon>Fungi</taxon>
        <taxon>Dikarya</taxon>
        <taxon>Ascomycota</taxon>
        <taxon>Pezizomycotina</taxon>
        <taxon>Dothideomycetes</taxon>
        <taxon>Pleosporomycetidae</taxon>
        <taxon>Pleosporales</taxon>
        <taxon>Pleosporineae</taxon>
        <taxon>Didymellaceae</taxon>
        <taxon>Didymella</taxon>
    </lineage>
</organism>
<evidence type="ECO:0000313" key="2">
    <source>
        <dbReference type="EMBL" id="KAF3032154.1"/>
    </source>
</evidence>
<evidence type="ECO:0000313" key="3">
    <source>
        <dbReference type="Proteomes" id="UP000758155"/>
    </source>
</evidence>
<reference evidence="2" key="1">
    <citation type="submission" date="2019-04" db="EMBL/GenBank/DDBJ databases">
        <title>Sequencing of skin fungus with MAO and IRED activity.</title>
        <authorList>
            <person name="Marsaioli A.J."/>
            <person name="Bonatto J.M.C."/>
            <person name="Reis Junior O."/>
        </authorList>
    </citation>
    <scope>NUCLEOTIDE SEQUENCE</scope>
    <source>
        <strain evidence="2">28M1</strain>
    </source>
</reference>
<gene>
    <name evidence="2" type="ORF">E8E12_000667</name>
</gene>
<sequence length="241" mass="26484">MKQQQNLAERQRLKMLQGWKWQQSSRKWLRLTLQGSKKPERWMKGSGMGLKKQQESKKQLGLMSSKRESMNEKLLEQIKNLPQHCSMETGWEPQSKMQQSTKAQRPGADAEGAAEELDARVDDAEGAGWNEVAGADEELGVAELHEGAAEFDDEEILEELGDVLRVKLGDGGVEVDAAFEELADEPDAREAAGDETALEDAGSGEVGICDNTEILKALEKEGAGVEDDAGETNSAPFTRKL</sequence>
<proteinExistence type="predicted"/>